<dbReference type="InterPro" id="IPR021848">
    <property type="entry name" value="HODM_asu-like"/>
</dbReference>
<comment type="caution">
    <text evidence="1">The sequence shown here is derived from an EMBL/GenBank/DDBJ whole genome shotgun (WGS) entry which is preliminary data.</text>
</comment>
<dbReference type="AlphaFoldDB" id="A0A9P6L3T0"/>
<evidence type="ECO:0000313" key="1">
    <source>
        <dbReference type="EMBL" id="KAF9782129.1"/>
    </source>
</evidence>
<gene>
    <name evidence="1" type="ORF">BJ322DRAFT_1074445</name>
</gene>
<reference evidence="1" key="2">
    <citation type="submission" date="2020-11" db="EMBL/GenBank/DDBJ databases">
        <authorList>
            <consortium name="DOE Joint Genome Institute"/>
            <person name="Kuo A."/>
            <person name="Miyauchi S."/>
            <person name="Kiss E."/>
            <person name="Drula E."/>
            <person name="Kohler A."/>
            <person name="Sanchez-Garcia M."/>
            <person name="Andreopoulos B."/>
            <person name="Barry K.W."/>
            <person name="Bonito G."/>
            <person name="Buee M."/>
            <person name="Carver A."/>
            <person name="Chen C."/>
            <person name="Cichocki N."/>
            <person name="Clum A."/>
            <person name="Culley D."/>
            <person name="Crous P.W."/>
            <person name="Fauchery L."/>
            <person name="Girlanda M."/>
            <person name="Hayes R."/>
            <person name="Keri Z."/>
            <person name="Labutti K."/>
            <person name="Lipzen A."/>
            <person name="Lombard V."/>
            <person name="Magnuson J."/>
            <person name="Maillard F."/>
            <person name="Morin E."/>
            <person name="Murat C."/>
            <person name="Nolan M."/>
            <person name="Ohm R."/>
            <person name="Pangilinan J."/>
            <person name="Pereira M."/>
            <person name="Perotto S."/>
            <person name="Peter M."/>
            <person name="Riley R."/>
            <person name="Sitrit Y."/>
            <person name="Stielow B."/>
            <person name="Szollosi G."/>
            <person name="Zifcakova L."/>
            <person name="Stursova M."/>
            <person name="Spatafora J.W."/>
            <person name="Tedersoo L."/>
            <person name="Vaario L.-M."/>
            <person name="Yamada A."/>
            <person name="Yan M."/>
            <person name="Wang P."/>
            <person name="Xu J."/>
            <person name="Bruns T."/>
            <person name="Baldrian P."/>
            <person name="Vilgalys R."/>
            <person name="Henrissat B."/>
            <person name="Grigoriev I.V."/>
            <person name="Hibbett D."/>
            <person name="Nagy L.G."/>
            <person name="Martin F.M."/>
        </authorList>
    </citation>
    <scope>NUCLEOTIDE SEQUENCE</scope>
    <source>
        <strain evidence="1">UH-Tt-Lm1</strain>
    </source>
</reference>
<reference evidence="1" key="1">
    <citation type="journal article" date="2020" name="Nat. Commun.">
        <title>Large-scale genome sequencing of mycorrhizal fungi provides insights into the early evolution of symbiotic traits.</title>
        <authorList>
            <person name="Miyauchi S."/>
            <person name="Kiss E."/>
            <person name="Kuo A."/>
            <person name="Drula E."/>
            <person name="Kohler A."/>
            <person name="Sanchez-Garcia M."/>
            <person name="Morin E."/>
            <person name="Andreopoulos B."/>
            <person name="Barry K.W."/>
            <person name="Bonito G."/>
            <person name="Buee M."/>
            <person name="Carver A."/>
            <person name="Chen C."/>
            <person name="Cichocki N."/>
            <person name="Clum A."/>
            <person name="Culley D."/>
            <person name="Crous P.W."/>
            <person name="Fauchery L."/>
            <person name="Girlanda M."/>
            <person name="Hayes R.D."/>
            <person name="Keri Z."/>
            <person name="LaButti K."/>
            <person name="Lipzen A."/>
            <person name="Lombard V."/>
            <person name="Magnuson J."/>
            <person name="Maillard F."/>
            <person name="Murat C."/>
            <person name="Nolan M."/>
            <person name="Ohm R.A."/>
            <person name="Pangilinan J."/>
            <person name="Pereira M.F."/>
            <person name="Perotto S."/>
            <person name="Peter M."/>
            <person name="Pfister S."/>
            <person name="Riley R."/>
            <person name="Sitrit Y."/>
            <person name="Stielow J.B."/>
            <person name="Szollosi G."/>
            <person name="Zifcakova L."/>
            <person name="Stursova M."/>
            <person name="Spatafora J.W."/>
            <person name="Tedersoo L."/>
            <person name="Vaario L.M."/>
            <person name="Yamada A."/>
            <person name="Yan M."/>
            <person name="Wang P."/>
            <person name="Xu J."/>
            <person name="Bruns T."/>
            <person name="Baldrian P."/>
            <person name="Vilgalys R."/>
            <person name="Dunand C."/>
            <person name="Henrissat B."/>
            <person name="Grigoriev I.V."/>
            <person name="Hibbett D."/>
            <person name="Nagy L.G."/>
            <person name="Martin F.M."/>
        </authorList>
    </citation>
    <scope>NUCLEOTIDE SEQUENCE</scope>
    <source>
        <strain evidence="1">UH-Tt-Lm1</strain>
    </source>
</reference>
<dbReference type="Pfam" id="PF11927">
    <property type="entry name" value="HODM_asu-like"/>
    <property type="match status" value="1"/>
</dbReference>
<evidence type="ECO:0000313" key="2">
    <source>
        <dbReference type="Proteomes" id="UP000736335"/>
    </source>
</evidence>
<keyword evidence="2" id="KW-1185">Reference proteome</keyword>
<sequence length="347" mass="39392">MRSGRYLRVCDCEPLQLDQEFEKYHRIRCCRIQNYGQKVVRTLDEQPGIVTSGRSAAREVVQELAEYLTRRYPHLYSVTRYNTSTSPGGGWYGGGQIQTITLNAVGKALDLDHEDPMTAAAFLVQDDLAVLVEGSDGRYYLQAGAIVLPGTWRLEDKAGMPLDEIHEHGHVPLYREKLHLSLGRFMKRLPVAKPVVRYNYMFQVVDPTENRPDKENFVDRDELAWSSTMLGEEFPDGHSDEGPGELENGVTPEMMVLRTERQTFRRLPKTGAILFTIRTYTTPVVKLVQEPGVPARLASAVRSWPEVVAKYKRREAFGEVLLSYLDEWATKQAAAGDFNTGEKDYPF</sequence>
<accession>A0A9P6L3T0</accession>
<protein>
    <submittedName>
        <fullName evidence="1">Uncharacterized protein</fullName>
    </submittedName>
</protein>
<organism evidence="1 2">
    <name type="scientific">Thelephora terrestris</name>
    <dbReference type="NCBI Taxonomy" id="56493"/>
    <lineage>
        <taxon>Eukaryota</taxon>
        <taxon>Fungi</taxon>
        <taxon>Dikarya</taxon>
        <taxon>Basidiomycota</taxon>
        <taxon>Agaricomycotina</taxon>
        <taxon>Agaricomycetes</taxon>
        <taxon>Thelephorales</taxon>
        <taxon>Thelephoraceae</taxon>
        <taxon>Thelephora</taxon>
    </lineage>
</organism>
<proteinExistence type="predicted"/>
<dbReference type="OrthoDB" id="497541at2759"/>
<dbReference type="EMBL" id="WIUZ02000012">
    <property type="protein sequence ID" value="KAF9782129.1"/>
    <property type="molecule type" value="Genomic_DNA"/>
</dbReference>
<name>A0A9P6L3T0_9AGAM</name>
<dbReference type="Proteomes" id="UP000736335">
    <property type="component" value="Unassembled WGS sequence"/>
</dbReference>